<sequence>MAPPNTFRTRNVCFIINNPSFDVSALLRDPVSPDVRYFIWQLEQGKAGTLHIQGYAEFKQRVSGTTFYSFLHEGAENCHIENRRGTREQAYNYCCKEETCMEGPFRFGDWNLQQGRRNNIKALRDTIFNADAYDAMLLEHHCDSLAQYPKFVQFCKSCKRRLISTDTDELLQQLDAPPDPRESVWYSDPNGGTGKSTFAKHLARAGAFYSRGGKTADVA</sequence>
<evidence type="ECO:0000256" key="8">
    <source>
        <dbReference type="ARBA" id="ARBA00022801"/>
    </source>
</evidence>
<dbReference type="GO" id="GO:0004519">
    <property type="term" value="F:endonuclease activity"/>
    <property type="evidence" value="ECO:0007669"/>
    <property type="project" value="UniProtKB-KW"/>
</dbReference>
<evidence type="ECO:0000256" key="9">
    <source>
        <dbReference type="ARBA" id="ARBA00023124"/>
    </source>
</evidence>
<keyword evidence="2" id="KW-0548">Nucleotidyltransferase</keyword>
<reference evidence="13" key="1">
    <citation type="submission" date="2016-06" db="EMBL/GenBank/DDBJ databases">
        <title>Parallel loss of symbiosis genes in relatives of nitrogen-fixing non-legume Parasponia.</title>
        <authorList>
            <person name="Van Velzen R."/>
            <person name="Holmer R."/>
            <person name="Bu F."/>
            <person name="Rutten L."/>
            <person name="Van Zeijl A."/>
            <person name="Liu W."/>
            <person name="Santuari L."/>
            <person name="Cao Q."/>
            <person name="Sharma T."/>
            <person name="Shen D."/>
            <person name="Roswanjaya Y."/>
            <person name="Wardhani T."/>
            <person name="Kalhor M.S."/>
            <person name="Jansen J."/>
            <person name="Van den Hoogen J."/>
            <person name="Gungor B."/>
            <person name="Hartog M."/>
            <person name="Hontelez J."/>
            <person name="Verver J."/>
            <person name="Yang W.-C."/>
            <person name="Schijlen E."/>
            <person name="Repin R."/>
            <person name="Schilthuizen M."/>
            <person name="Schranz E."/>
            <person name="Heidstra R."/>
            <person name="Miyata K."/>
            <person name="Fedorova E."/>
            <person name="Kohlen W."/>
            <person name="Bisseling T."/>
            <person name="Smit S."/>
            <person name="Geurts R."/>
        </authorList>
    </citation>
    <scope>NUCLEOTIDE SEQUENCE [LARGE SCALE GENOMIC DNA]</scope>
    <source>
        <strain evidence="13">cv. WU1-14</strain>
    </source>
</reference>
<keyword evidence="9" id="KW-0190">Covalent protein-DNA linkage</keyword>
<evidence type="ECO:0000256" key="3">
    <source>
        <dbReference type="ARBA" id="ARBA00022705"/>
    </source>
</evidence>
<keyword evidence="13" id="KW-1185">Reference proteome</keyword>
<dbReference type="PROSITE" id="PS52020">
    <property type="entry name" value="CRESS_DNA_REP"/>
    <property type="match status" value="1"/>
</dbReference>
<dbReference type="InterPro" id="IPR049912">
    <property type="entry name" value="CRESS_DNA_REP"/>
</dbReference>
<evidence type="ECO:0000313" key="12">
    <source>
        <dbReference type="EMBL" id="PON37616.1"/>
    </source>
</evidence>
<dbReference type="Proteomes" id="UP000237105">
    <property type="component" value="Unassembled WGS sequence"/>
</dbReference>
<evidence type="ECO:0000256" key="4">
    <source>
        <dbReference type="ARBA" id="ARBA00022722"/>
    </source>
</evidence>
<dbReference type="GO" id="GO:0000166">
    <property type="term" value="F:nucleotide binding"/>
    <property type="evidence" value="ECO:0007669"/>
    <property type="project" value="UniProtKB-KW"/>
</dbReference>
<evidence type="ECO:0000259" key="11">
    <source>
        <dbReference type="PROSITE" id="PS52020"/>
    </source>
</evidence>
<evidence type="ECO:0000256" key="6">
    <source>
        <dbReference type="ARBA" id="ARBA00022741"/>
    </source>
</evidence>
<dbReference type="AlphaFoldDB" id="A0A2P5AM27"/>
<gene>
    <name evidence="12" type="ORF">PanWU01x14_318970</name>
</gene>
<evidence type="ECO:0000256" key="2">
    <source>
        <dbReference type="ARBA" id="ARBA00022695"/>
    </source>
</evidence>
<dbReference type="GO" id="GO:0016787">
    <property type="term" value="F:hydrolase activity"/>
    <property type="evidence" value="ECO:0007669"/>
    <property type="project" value="UniProtKB-KW"/>
</dbReference>
<feature type="domain" description="CRESS-DNA virus Rep endonuclease" evidence="11">
    <location>
        <begin position="6"/>
        <end position="110"/>
    </location>
</feature>
<keyword evidence="8" id="KW-0378">Hydrolase</keyword>
<comment type="caution">
    <text evidence="12">The sequence shown here is derived from an EMBL/GenBank/DDBJ whole genome shotgun (WGS) entry which is preliminary data.</text>
</comment>
<dbReference type="GO" id="GO:0003677">
    <property type="term" value="F:DNA binding"/>
    <property type="evidence" value="ECO:0007669"/>
    <property type="project" value="UniProtKB-KW"/>
</dbReference>
<evidence type="ECO:0000313" key="13">
    <source>
        <dbReference type="Proteomes" id="UP000237105"/>
    </source>
</evidence>
<dbReference type="GO" id="GO:0016779">
    <property type="term" value="F:nucleotidyltransferase activity"/>
    <property type="evidence" value="ECO:0007669"/>
    <property type="project" value="UniProtKB-KW"/>
</dbReference>
<dbReference type="EMBL" id="JXTB01000523">
    <property type="protein sequence ID" value="PON37616.1"/>
    <property type="molecule type" value="Genomic_DNA"/>
</dbReference>
<dbReference type="Pfam" id="PF02407">
    <property type="entry name" value="Viral_Rep"/>
    <property type="match status" value="1"/>
</dbReference>
<proteinExistence type="predicted"/>
<dbReference type="GO" id="GO:0006260">
    <property type="term" value="P:DNA replication"/>
    <property type="evidence" value="ECO:0007669"/>
    <property type="project" value="UniProtKB-KW"/>
</dbReference>
<keyword evidence="5" id="KW-0479">Metal-binding</keyword>
<dbReference type="OrthoDB" id="1732219at2759"/>
<evidence type="ECO:0000256" key="10">
    <source>
        <dbReference type="ARBA" id="ARBA00023125"/>
    </source>
</evidence>
<evidence type="ECO:0000256" key="5">
    <source>
        <dbReference type="ARBA" id="ARBA00022723"/>
    </source>
</evidence>
<dbReference type="Gene3D" id="3.40.1310.20">
    <property type="match status" value="1"/>
</dbReference>
<name>A0A2P5AM27_PARAD</name>
<keyword evidence="10" id="KW-0238">DNA-binding</keyword>
<keyword evidence="6" id="KW-0547">Nucleotide-binding</keyword>
<keyword evidence="4" id="KW-0540">Nuclease</keyword>
<evidence type="ECO:0000256" key="7">
    <source>
        <dbReference type="ARBA" id="ARBA00022759"/>
    </source>
</evidence>
<keyword evidence="3" id="KW-0235">DNA replication</keyword>
<protein>
    <submittedName>
        <fullName evidence="12">Viral replication-associated protein, N-terminal</fullName>
    </submittedName>
</protein>
<keyword evidence="1" id="KW-0808">Transferase</keyword>
<keyword evidence="7" id="KW-0255">Endonuclease</keyword>
<dbReference type="GO" id="GO:0046872">
    <property type="term" value="F:metal ion binding"/>
    <property type="evidence" value="ECO:0007669"/>
    <property type="project" value="UniProtKB-KW"/>
</dbReference>
<organism evidence="12 13">
    <name type="scientific">Parasponia andersonii</name>
    <name type="common">Sponia andersonii</name>
    <dbReference type="NCBI Taxonomy" id="3476"/>
    <lineage>
        <taxon>Eukaryota</taxon>
        <taxon>Viridiplantae</taxon>
        <taxon>Streptophyta</taxon>
        <taxon>Embryophyta</taxon>
        <taxon>Tracheophyta</taxon>
        <taxon>Spermatophyta</taxon>
        <taxon>Magnoliopsida</taxon>
        <taxon>eudicotyledons</taxon>
        <taxon>Gunneridae</taxon>
        <taxon>Pentapetalae</taxon>
        <taxon>rosids</taxon>
        <taxon>fabids</taxon>
        <taxon>Rosales</taxon>
        <taxon>Cannabaceae</taxon>
        <taxon>Parasponia</taxon>
    </lineage>
</organism>
<accession>A0A2P5AM27</accession>
<evidence type="ECO:0000256" key="1">
    <source>
        <dbReference type="ARBA" id="ARBA00022679"/>
    </source>
</evidence>